<dbReference type="InParanoid" id="A0A061EQ61"/>
<dbReference type="AlphaFoldDB" id="A0A061EQ61"/>
<accession>A0A061EQ61</accession>
<evidence type="ECO:0000313" key="1">
    <source>
        <dbReference type="EMBL" id="EOY06492.1"/>
    </source>
</evidence>
<dbReference type="Proteomes" id="UP000026915">
    <property type="component" value="Chromosome 4"/>
</dbReference>
<gene>
    <name evidence="1" type="ORF">TCM_021197</name>
</gene>
<dbReference type="HOGENOM" id="CLU_2403956_0_0_1"/>
<dbReference type="Gramene" id="EOY06492">
    <property type="protein sequence ID" value="EOY06492"/>
    <property type="gene ID" value="TCM_021197"/>
</dbReference>
<organism evidence="1 2">
    <name type="scientific">Theobroma cacao</name>
    <name type="common">Cacao</name>
    <name type="synonym">Cocoa</name>
    <dbReference type="NCBI Taxonomy" id="3641"/>
    <lineage>
        <taxon>Eukaryota</taxon>
        <taxon>Viridiplantae</taxon>
        <taxon>Streptophyta</taxon>
        <taxon>Embryophyta</taxon>
        <taxon>Tracheophyta</taxon>
        <taxon>Spermatophyta</taxon>
        <taxon>Magnoliopsida</taxon>
        <taxon>eudicotyledons</taxon>
        <taxon>Gunneridae</taxon>
        <taxon>Pentapetalae</taxon>
        <taxon>rosids</taxon>
        <taxon>malvids</taxon>
        <taxon>Malvales</taxon>
        <taxon>Malvaceae</taxon>
        <taxon>Byttnerioideae</taxon>
        <taxon>Theobroma</taxon>
    </lineage>
</organism>
<dbReference type="EMBL" id="CM001882">
    <property type="protein sequence ID" value="EOY06492.1"/>
    <property type="molecule type" value="Genomic_DNA"/>
</dbReference>
<proteinExistence type="predicted"/>
<name>A0A061EQ61_THECC</name>
<protein>
    <submittedName>
        <fullName evidence="1">Uncharacterized protein</fullName>
    </submittedName>
</protein>
<evidence type="ECO:0000313" key="2">
    <source>
        <dbReference type="Proteomes" id="UP000026915"/>
    </source>
</evidence>
<keyword evidence="2" id="KW-1185">Reference proteome</keyword>
<reference evidence="1 2" key="1">
    <citation type="journal article" date="2013" name="Genome Biol.">
        <title>The genome sequence of the most widely cultivated cacao type and its use to identify candidate genes regulating pod color.</title>
        <authorList>
            <person name="Motamayor J.C."/>
            <person name="Mockaitis K."/>
            <person name="Schmutz J."/>
            <person name="Haiminen N."/>
            <person name="Iii D.L."/>
            <person name="Cornejo O."/>
            <person name="Findley S.D."/>
            <person name="Zheng P."/>
            <person name="Utro F."/>
            <person name="Royaert S."/>
            <person name="Saski C."/>
            <person name="Jenkins J."/>
            <person name="Podicheti R."/>
            <person name="Zhao M."/>
            <person name="Scheffler B.E."/>
            <person name="Stack J.C."/>
            <person name="Feltus F.A."/>
            <person name="Mustiga G.M."/>
            <person name="Amores F."/>
            <person name="Phillips W."/>
            <person name="Marelli J.P."/>
            <person name="May G.D."/>
            <person name="Shapiro H."/>
            <person name="Ma J."/>
            <person name="Bustamante C.D."/>
            <person name="Schnell R.J."/>
            <person name="Main D."/>
            <person name="Gilbert D."/>
            <person name="Parida L."/>
            <person name="Kuhn D.N."/>
        </authorList>
    </citation>
    <scope>NUCLEOTIDE SEQUENCE [LARGE SCALE GENOMIC DNA]</scope>
    <source>
        <strain evidence="2">cv. Matina 1-6</strain>
    </source>
</reference>
<sequence length="93" mass="10852">MGETFRLYSQNPTPMSSLLQRSRVVCQFLFILLSLQVYSLASNANLQVERTSFLDLTCYSPIGQSRMWVLNMEPYLYEKQNHLYVLLVVPRAE</sequence>